<feature type="transmembrane region" description="Helical" evidence="7">
    <location>
        <begin position="164"/>
        <end position="186"/>
    </location>
</feature>
<keyword evidence="4 7" id="KW-1133">Transmembrane helix</keyword>
<comment type="caution">
    <text evidence="9">The sequence shown here is derived from an EMBL/GenBank/DDBJ whole genome shotgun (WGS) entry which is preliminary data.</text>
</comment>
<evidence type="ECO:0000313" key="10">
    <source>
        <dbReference type="Proteomes" id="UP001517376"/>
    </source>
</evidence>
<protein>
    <submittedName>
        <fullName evidence="9">DedA family protein</fullName>
    </submittedName>
</protein>
<feature type="transmembrane region" description="Helical" evidence="7">
    <location>
        <begin position="131"/>
        <end position="152"/>
    </location>
</feature>
<evidence type="ECO:0000313" key="9">
    <source>
        <dbReference type="EMBL" id="NBE08815.1"/>
    </source>
</evidence>
<evidence type="ECO:0000256" key="6">
    <source>
        <dbReference type="SAM" id="MobiDB-lite"/>
    </source>
</evidence>
<evidence type="ECO:0000256" key="2">
    <source>
        <dbReference type="ARBA" id="ARBA00022475"/>
    </source>
</evidence>
<keyword evidence="10" id="KW-1185">Reference proteome</keyword>
<feature type="transmembrane region" description="Helical" evidence="7">
    <location>
        <begin position="53"/>
        <end position="72"/>
    </location>
</feature>
<feature type="region of interest" description="Disordered" evidence="6">
    <location>
        <begin position="197"/>
        <end position="246"/>
    </location>
</feature>
<evidence type="ECO:0000256" key="3">
    <source>
        <dbReference type="ARBA" id="ARBA00022692"/>
    </source>
</evidence>
<evidence type="ECO:0000256" key="7">
    <source>
        <dbReference type="SAM" id="Phobius"/>
    </source>
</evidence>
<dbReference type="Pfam" id="PF09335">
    <property type="entry name" value="VTT_dom"/>
    <property type="match status" value="1"/>
</dbReference>
<sequence length="246" mass="25405">MTQTLLALVPEWGAILLALANLLACLALPIPASLVMLAAGAFAAAGDLDALPLWIGAMAGALLGDQCGYWIGRGVGPRLLVRLSQRRRSAALLRRAVAWLEHRRLPAIFLSRWLASPLSPYMNFAAGAARINWLGFTLPAMAGASVWVSIYIGLGYSFSGDLEALGSVLGNLVAAIAAGVVAIVLWQLLGRNGDGLAEDDLPNDPASDPVTPPAAPASLDAAAPSAPSADRPAADRPPTIPPTTPP</sequence>
<dbReference type="InterPro" id="IPR032816">
    <property type="entry name" value="VTT_dom"/>
</dbReference>
<dbReference type="PANTHER" id="PTHR42709:SF6">
    <property type="entry name" value="UNDECAPRENYL PHOSPHATE TRANSPORTER A"/>
    <property type="match status" value="1"/>
</dbReference>
<evidence type="ECO:0000259" key="8">
    <source>
        <dbReference type="Pfam" id="PF09335"/>
    </source>
</evidence>
<evidence type="ECO:0000256" key="1">
    <source>
        <dbReference type="ARBA" id="ARBA00004651"/>
    </source>
</evidence>
<feature type="compositionally biased region" description="Low complexity" evidence="6">
    <location>
        <begin position="216"/>
        <end position="231"/>
    </location>
</feature>
<organism evidence="9 10">
    <name type="scientific">Paragemmobacter ruber</name>
    <dbReference type="NCBI Taxonomy" id="1985673"/>
    <lineage>
        <taxon>Bacteria</taxon>
        <taxon>Pseudomonadati</taxon>
        <taxon>Pseudomonadota</taxon>
        <taxon>Alphaproteobacteria</taxon>
        <taxon>Rhodobacterales</taxon>
        <taxon>Paracoccaceae</taxon>
        <taxon>Paragemmobacter</taxon>
    </lineage>
</organism>
<comment type="subcellular location">
    <subcellularLocation>
        <location evidence="1">Cell membrane</location>
        <topology evidence="1">Multi-pass membrane protein</topology>
    </subcellularLocation>
</comment>
<accession>A0ABW9Y8I0</accession>
<proteinExistence type="predicted"/>
<name>A0ABW9Y8I0_9RHOB</name>
<feature type="domain" description="VTT" evidence="8">
    <location>
        <begin position="30"/>
        <end position="156"/>
    </location>
</feature>
<keyword evidence="2" id="KW-1003">Cell membrane</keyword>
<keyword evidence="3 7" id="KW-0812">Transmembrane</keyword>
<dbReference type="PANTHER" id="PTHR42709">
    <property type="entry name" value="ALKALINE PHOSPHATASE LIKE PROTEIN"/>
    <property type="match status" value="1"/>
</dbReference>
<evidence type="ECO:0000256" key="5">
    <source>
        <dbReference type="ARBA" id="ARBA00023136"/>
    </source>
</evidence>
<reference evidence="10" key="1">
    <citation type="submission" date="2020-01" db="EMBL/GenBank/DDBJ databases">
        <title>Sphingomonas sp. strain CSW-10.</title>
        <authorList>
            <person name="Chen W.-M."/>
        </authorList>
    </citation>
    <scope>NUCLEOTIDE SEQUENCE [LARGE SCALE GENOMIC DNA]</scope>
    <source>
        <strain evidence="10">CCP-1</strain>
    </source>
</reference>
<dbReference type="RefSeq" id="WP_161767850.1">
    <property type="nucleotide sequence ID" value="NZ_JAAATW010000003.1"/>
</dbReference>
<evidence type="ECO:0000256" key="4">
    <source>
        <dbReference type="ARBA" id="ARBA00022989"/>
    </source>
</evidence>
<gene>
    <name evidence="9" type="ORF">GU920_14840</name>
</gene>
<dbReference type="InterPro" id="IPR051311">
    <property type="entry name" value="DedA_domain"/>
</dbReference>
<keyword evidence="5 7" id="KW-0472">Membrane</keyword>
<dbReference type="EMBL" id="JAAATW010000003">
    <property type="protein sequence ID" value="NBE08815.1"/>
    <property type="molecule type" value="Genomic_DNA"/>
</dbReference>
<dbReference type="Proteomes" id="UP001517376">
    <property type="component" value="Unassembled WGS sequence"/>
</dbReference>